<dbReference type="RefSeq" id="WP_353500400.1">
    <property type="nucleotide sequence ID" value="NZ_CP115922.1"/>
</dbReference>
<evidence type="ECO:0000259" key="2">
    <source>
        <dbReference type="Pfam" id="PF13750"/>
    </source>
</evidence>
<dbReference type="AlphaFoldDB" id="A0AAU8BTJ7"/>
<accession>A0AAU8BTJ7</accession>
<gene>
    <name evidence="3" type="ORF">PG915_24305</name>
</gene>
<dbReference type="EMBL" id="CP115922">
    <property type="protein sequence ID" value="XCD19282.1"/>
    <property type="molecule type" value="Genomic_DNA"/>
</dbReference>
<organism evidence="3">
    <name type="scientific">Vibrio chaetopteri</name>
    <dbReference type="NCBI Taxonomy" id="3016528"/>
    <lineage>
        <taxon>Bacteria</taxon>
        <taxon>Pseudomonadati</taxon>
        <taxon>Pseudomonadota</taxon>
        <taxon>Gammaproteobacteria</taxon>
        <taxon>Vibrionales</taxon>
        <taxon>Vibrionaceae</taxon>
        <taxon>Vibrio</taxon>
    </lineage>
</organism>
<dbReference type="InterPro" id="IPR022038">
    <property type="entry name" value="Ig-like_bact"/>
</dbReference>
<keyword evidence="1" id="KW-0732">Signal</keyword>
<feature type="signal peptide" evidence="1">
    <location>
        <begin position="1"/>
        <end position="29"/>
    </location>
</feature>
<keyword evidence="3" id="KW-0614">Plasmid</keyword>
<sequence>MLKQPNLCTMSRRLLFGASLLFICNSMLAAPIEWRYDTHTKPVFEKNALGSLQPSLVVATGLDRFVVVKVKAADGTLLSEHRTARVTINDRLTTSTGSTYGKSIPLSFPREGKYSVTYQMLDTLDRVIESAEYNVITDITAPSVGRVTASIPYGRGIANDGLPIWSPIEAREIRVSSISDSNPIIDTYYEIRYREGAKNGDLISTGKLIYNAGEQTAMLGTGSMYSIDYSNFPSEKIGARFTAFVKDEAGNIASTHIDYHNNGHCVSRPQAYAYGVQSGGSVLLGQPNMRLVTNNNLVDKNPVDIIFRVPNDESKKLNPTYGGYPEGHGVAVNYQWLTHDNEFSYLLVKQLPVGTDGHAMWPIIGHTDQFTWRCHPYTLPNATFTSSAIAPVFLRYEALIDNYGWVPNSTGVINTPDIPRDTKLSQLKMFAEPRSYAQDLIDANLGYMCTVPIGGTSCIYRPNWPFNSTGTSGHYHQRPMLTKSGTELRTATSYIFEYDGSSPIIHDAFEWLDSKRILSFTVTELFSGATWGRVKLARAGVRVWSTENQLVAEIDGISETDGDISKVNTSLSGIASGDYRIEAFAVDNSHNTTSKTLLDQVTFDNDPPEIELLVNQIDFIQGQLVKGLESLMIRVIDQNDASVESMTLTGGPASDSVELAFVTQQNGLTSVEYPRLFPSLEAGQEYLMTIVAADKYQNSITKMYRFNYEPNNLIRLESIAYLPVAQELFDSGDVPFARVLSNSLRTDDGSIASGVQSLLVSVRSDSQTGIAINEVQVLPGETKSVQYTITNLEGMLELPIRPITVDSNGDGSATFLVEIPYIK</sequence>
<feature type="chain" id="PRO_5043336140" evidence="1">
    <location>
        <begin position="30"/>
        <end position="823"/>
    </location>
</feature>
<name>A0AAU8BTJ7_9VIBR</name>
<reference evidence="3" key="1">
    <citation type="submission" date="2023-01" db="EMBL/GenBank/DDBJ databases">
        <title>Vibrio sp. CB1-14 genome sequencing.</title>
        <authorList>
            <person name="Otstavnykh N."/>
            <person name="Isaeva M."/>
            <person name="Meleshko D."/>
        </authorList>
    </citation>
    <scope>NUCLEOTIDE SEQUENCE</scope>
    <source>
        <strain evidence="3">CB1-14</strain>
        <plasmid evidence="3">p1</plasmid>
    </source>
</reference>
<proteinExistence type="predicted"/>
<protein>
    <submittedName>
        <fullName evidence="3">Ig-like domain-containing protein</fullName>
    </submittedName>
</protein>
<evidence type="ECO:0000313" key="3">
    <source>
        <dbReference type="EMBL" id="XCD19282.1"/>
    </source>
</evidence>
<geneLocation type="plasmid" evidence="3">
    <name>p1</name>
</geneLocation>
<dbReference type="Pfam" id="PF13750">
    <property type="entry name" value="Big_3_3"/>
    <property type="match status" value="1"/>
</dbReference>
<dbReference type="KEGG" id="vck:PG915_24305"/>
<evidence type="ECO:0000256" key="1">
    <source>
        <dbReference type="SAM" id="SignalP"/>
    </source>
</evidence>
<feature type="domain" description="Ig-like" evidence="2">
    <location>
        <begin position="570"/>
        <end position="718"/>
    </location>
</feature>